<evidence type="ECO:0000256" key="4">
    <source>
        <dbReference type="ARBA" id="ARBA00022989"/>
    </source>
</evidence>
<feature type="transmembrane region" description="Helical" evidence="7">
    <location>
        <begin position="331"/>
        <end position="360"/>
    </location>
</feature>
<keyword evidence="4 7" id="KW-1133">Transmembrane helix</keyword>
<evidence type="ECO:0000256" key="7">
    <source>
        <dbReference type="SAM" id="Phobius"/>
    </source>
</evidence>
<dbReference type="AlphaFoldDB" id="A0A024UVB8"/>
<feature type="transmembrane region" description="Helical" evidence="7">
    <location>
        <begin position="140"/>
        <end position="159"/>
    </location>
</feature>
<dbReference type="GO" id="GO:0016020">
    <property type="term" value="C:membrane"/>
    <property type="evidence" value="ECO:0007669"/>
    <property type="project" value="UniProtKB-SubCell"/>
</dbReference>
<dbReference type="OrthoDB" id="5970161at2759"/>
<protein>
    <recommendedName>
        <fullName evidence="9">Transmembrane protein</fullName>
    </recommendedName>
</protein>
<feature type="transmembrane region" description="Helical" evidence="7">
    <location>
        <begin position="422"/>
        <end position="444"/>
    </location>
</feature>
<dbReference type="EMBL" id="KI913952">
    <property type="protein sequence ID" value="ETW10446.1"/>
    <property type="molecule type" value="Genomic_DNA"/>
</dbReference>
<keyword evidence="3 7" id="KW-0812">Transmembrane</keyword>
<accession>A0A024UVB8</accession>
<feature type="compositionally biased region" description="Polar residues" evidence="6">
    <location>
        <begin position="885"/>
        <end position="894"/>
    </location>
</feature>
<feature type="transmembrane region" description="Helical" evidence="7">
    <location>
        <begin position="456"/>
        <end position="474"/>
    </location>
</feature>
<evidence type="ECO:0000256" key="5">
    <source>
        <dbReference type="ARBA" id="ARBA00023136"/>
    </source>
</evidence>
<proteinExistence type="inferred from homology"/>
<feature type="transmembrane region" description="Helical" evidence="7">
    <location>
        <begin position="7"/>
        <end position="30"/>
    </location>
</feature>
<evidence type="ECO:0000313" key="8">
    <source>
        <dbReference type="EMBL" id="ETW10446.1"/>
    </source>
</evidence>
<reference evidence="8" key="1">
    <citation type="submission" date="2013-12" db="EMBL/GenBank/DDBJ databases">
        <title>The Genome Sequence of Aphanomyces invadans NJM9701.</title>
        <authorList>
            <consortium name="The Broad Institute Genomics Platform"/>
            <person name="Russ C."/>
            <person name="Tyler B."/>
            <person name="van West P."/>
            <person name="Dieguez-Uribeondo J."/>
            <person name="Young S.K."/>
            <person name="Zeng Q."/>
            <person name="Gargeya S."/>
            <person name="Fitzgerald M."/>
            <person name="Abouelleil A."/>
            <person name="Alvarado L."/>
            <person name="Chapman S.B."/>
            <person name="Gainer-Dewar J."/>
            <person name="Goldberg J."/>
            <person name="Griggs A."/>
            <person name="Gujja S."/>
            <person name="Hansen M."/>
            <person name="Howarth C."/>
            <person name="Imamovic A."/>
            <person name="Ireland A."/>
            <person name="Larimer J."/>
            <person name="McCowan C."/>
            <person name="Murphy C."/>
            <person name="Pearson M."/>
            <person name="Poon T.W."/>
            <person name="Priest M."/>
            <person name="Roberts A."/>
            <person name="Saif S."/>
            <person name="Shea T."/>
            <person name="Sykes S."/>
            <person name="Wortman J."/>
            <person name="Nusbaum C."/>
            <person name="Birren B."/>
        </authorList>
    </citation>
    <scope>NUCLEOTIDE SEQUENCE [LARGE SCALE GENOMIC DNA]</scope>
    <source>
        <strain evidence="8">NJM9701</strain>
    </source>
</reference>
<organism evidence="8">
    <name type="scientific">Aphanomyces invadans</name>
    <dbReference type="NCBI Taxonomy" id="157072"/>
    <lineage>
        <taxon>Eukaryota</taxon>
        <taxon>Sar</taxon>
        <taxon>Stramenopiles</taxon>
        <taxon>Oomycota</taxon>
        <taxon>Saprolegniomycetes</taxon>
        <taxon>Saprolegniales</taxon>
        <taxon>Verrucalvaceae</taxon>
        <taxon>Aphanomyces</taxon>
    </lineage>
</organism>
<feature type="transmembrane region" description="Helical" evidence="7">
    <location>
        <begin position="486"/>
        <end position="514"/>
    </location>
</feature>
<dbReference type="PANTHER" id="PTHR21716">
    <property type="entry name" value="TRANSMEMBRANE PROTEIN"/>
    <property type="match status" value="1"/>
</dbReference>
<dbReference type="RefSeq" id="XP_008861857.1">
    <property type="nucleotide sequence ID" value="XM_008863635.1"/>
</dbReference>
<feature type="region of interest" description="Disordered" evidence="6">
    <location>
        <begin position="826"/>
        <end position="909"/>
    </location>
</feature>
<dbReference type="VEuPathDB" id="FungiDB:H310_00751"/>
<comment type="subcellular location">
    <subcellularLocation>
        <location evidence="1">Membrane</location>
        <topology evidence="1">Multi-pass membrane protein</topology>
    </subcellularLocation>
</comment>
<dbReference type="PANTHER" id="PTHR21716:SF4">
    <property type="entry name" value="TRANSMEMBRANE PROTEIN 245"/>
    <property type="match status" value="1"/>
</dbReference>
<comment type="similarity">
    <text evidence="2">Belongs to the autoinducer-2 exporter (AI-2E) (TC 2.A.86) family.</text>
</comment>
<name>A0A024UVB8_9STRA</name>
<evidence type="ECO:0000256" key="2">
    <source>
        <dbReference type="ARBA" id="ARBA00009773"/>
    </source>
</evidence>
<evidence type="ECO:0000256" key="6">
    <source>
        <dbReference type="SAM" id="MobiDB-lite"/>
    </source>
</evidence>
<feature type="region of interest" description="Disordered" evidence="6">
    <location>
        <begin position="658"/>
        <end position="779"/>
    </location>
</feature>
<evidence type="ECO:0000256" key="1">
    <source>
        <dbReference type="ARBA" id="ARBA00004141"/>
    </source>
</evidence>
<feature type="compositionally biased region" description="Polar residues" evidence="6">
    <location>
        <begin position="756"/>
        <end position="773"/>
    </location>
</feature>
<keyword evidence="5 7" id="KW-0472">Membrane</keyword>
<dbReference type="eggNOG" id="KOG2365">
    <property type="taxonomic scope" value="Eukaryota"/>
</dbReference>
<feature type="compositionally biased region" description="Polar residues" evidence="6">
    <location>
        <begin position="863"/>
        <end position="877"/>
    </location>
</feature>
<evidence type="ECO:0008006" key="9">
    <source>
        <dbReference type="Google" id="ProtNLM"/>
    </source>
</evidence>
<gene>
    <name evidence="8" type="ORF">H310_00751</name>
</gene>
<dbReference type="GeneID" id="20077801"/>
<sequence>MPTEILDFAVGTIIGNISTAVVLTLVYYNFILFEDYFRVIIWAFLFSQALRGAKEKICRLLRYLSRGKEIQRDGLLYTVWTQAIPYFLRSTTRRPNSPDDAPVVVRPQDKLTNLIMDNGIFIFAWIGGVSIYVRMFSFVSFLQLSVGILIAGSLAVWTLDRRVFYYRLFISDDVLVSLLLILGCFVIGFFVLFYLGTESYMEGSLAASHVSRWIQTNVVNDERTRAMWTEQIANGKAMVSSAIHRVEGSYNNTIWFGPLKTMVVSYYENPGANQSLQAGTSVFPPNMTWVQAWSFAYAQLSDFNLTSVEVSDMTSKGLEYSGMAVGSVIQLVFVLVAIVVAFVSIGLKSFFFVTSLFYLLSAKWDPVERIVYDLIPIAPEKRPAMVASLRRAIEGVFFLPMKISSLHAIVSLVSFSIVGTDFVFLGTLLSFFISIVPIIPPYLICLPYVCLRLSTSFVPAILLFVVHYFAFTWIDQVLYERSLTSINAYISALSVAFGVYVFGLEGVVFGPLLVCGVNWAYEISNHGVKAATTDEETSSSPHGLDGQDSIFTSAYKAISGGLRGNLSRGFSFDSSSDHAICFDLEVHRDTPGTPPYVVRYIAKKDWSYEYLVKNMRHTLKVWNVRGLYAKKNHAQILSVEHIFPKELIQVVVQDEPNSPLSHPLPHVEEYSSSSSHRPPMHHLNVKQSGRGAKGGRVLSPSTTPTLVRRRSANTTPHSSNRTHATSNHCLVPRRSFRSSESGSSSTHGDSDGAVDESSSPAVVPSLNRSSTITVDPESDSFDGFHTAASASFRAALKGLRIQSDVSPPADVQDPHNCAMEASLYESAPEEPTLPPPPVDKPVTNPTDDGVTTAPVLAQPPLHSPTSPLYITEKVTTLRQRRGSVTMDSPTAASDRSTKPGLWKSIFKPS</sequence>
<feature type="transmembrane region" description="Helical" evidence="7">
    <location>
        <begin position="174"/>
        <end position="195"/>
    </location>
</feature>
<dbReference type="InterPro" id="IPR002549">
    <property type="entry name" value="AI-2E-like"/>
</dbReference>
<feature type="transmembrane region" description="Helical" evidence="7">
    <location>
        <begin position="395"/>
        <end position="415"/>
    </location>
</feature>
<evidence type="ECO:0000256" key="3">
    <source>
        <dbReference type="ARBA" id="ARBA00022692"/>
    </source>
</evidence>
<feature type="compositionally biased region" description="Polar residues" evidence="6">
    <location>
        <begin position="712"/>
        <end position="728"/>
    </location>
</feature>